<reference evidence="2 3" key="1">
    <citation type="submission" date="2017-10" db="EMBL/GenBank/DDBJ databases">
        <title>Bifidobacterium xylocopum sp. nov. and Bifidobacterium aemilianum sp. nov., from the carpenter bee (Xylocopa violacea) digestive tract.</title>
        <authorList>
            <person name="Alberoni D."/>
            <person name="Baffoni L."/>
            <person name="Di Gioia D."/>
            <person name="Gaggia F."/>
            <person name="Biavati B."/>
        </authorList>
    </citation>
    <scope>NUCLEOTIDE SEQUENCE [LARGE SCALE GENOMIC DNA]</scope>
    <source>
        <strain evidence="2 3">XV10</strain>
    </source>
</reference>
<feature type="region of interest" description="Disordered" evidence="1">
    <location>
        <begin position="27"/>
        <end position="51"/>
    </location>
</feature>
<sequence length="299" mass="31438">MDIPDRVISIGSSAFQENEALTSVRFPAGLTSFGGPPPPGRQGHDGHRPGMDQYDLLATNAVAGSPFLHDDAVTVIKLPDKVANLPPFAGCFPTLQELHLSPALTAIPHDAFSGKGILSSLVFAPTSALTLTGALAFAKTAIASLVIPDSVTAIEDKAFSVDDDLTLGSGLKTIGDQDFAANNIGGRLNLPASLLSLGKQSFMFNQPTAVAGWGAMAIDDDAFDTNTITSLDLGPAGLTTHTALYQQAARQVDLSVRPYRHVYLDDLFESVSLGGKTKAQLDLYDYDREGADPADPPTM</sequence>
<proteinExistence type="predicted"/>
<evidence type="ECO:0000313" key="2">
    <source>
        <dbReference type="EMBL" id="RBP98641.1"/>
    </source>
</evidence>
<gene>
    <name evidence="2" type="ORF">CRD60_02020</name>
</gene>
<evidence type="ECO:0000313" key="3">
    <source>
        <dbReference type="Proteomes" id="UP000252530"/>
    </source>
</evidence>
<keyword evidence="3" id="KW-1185">Reference proteome</keyword>
<accession>A0A366KD95</accession>
<protein>
    <recommendedName>
        <fullName evidence="4">Cell surface protein</fullName>
    </recommendedName>
</protein>
<dbReference type="EMBL" id="PDCG01000001">
    <property type="protein sequence ID" value="RBP98641.1"/>
    <property type="molecule type" value="Genomic_DNA"/>
</dbReference>
<name>A0A366KD95_9BIFI</name>
<evidence type="ECO:0000256" key="1">
    <source>
        <dbReference type="SAM" id="MobiDB-lite"/>
    </source>
</evidence>
<evidence type="ECO:0008006" key="4">
    <source>
        <dbReference type="Google" id="ProtNLM"/>
    </source>
</evidence>
<organism evidence="2 3">
    <name type="scientific">Bifidobacterium aemilianum</name>
    <dbReference type="NCBI Taxonomy" id="2493120"/>
    <lineage>
        <taxon>Bacteria</taxon>
        <taxon>Bacillati</taxon>
        <taxon>Actinomycetota</taxon>
        <taxon>Actinomycetes</taxon>
        <taxon>Bifidobacteriales</taxon>
        <taxon>Bifidobacteriaceae</taxon>
        <taxon>Bifidobacterium</taxon>
    </lineage>
</organism>
<dbReference type="Proteomes" id="UP000252530">
    <property type="component" value="Unassembled WGS sequence"/>
</dbReference>
<dbReference type="InterPro" id="IPR026906">
    <property type="entry name" value="LRR_5"/>
</dbReference>
<dbReference type="InterPro" id="IPR032675">
    <property type="entry name" value="LRR_dom_sf"/>
</dbReference>
<comment type="caution">
    <text evidence="2">The sequence shown here is derived from an EMBL/GenBank/DDBJ whole genome shotgun (WGS) entry which is preliminary data.</text>
</comment>
<dbReference type="Gene3D" id="3.80.10.10">
    <property type="entry name" value="Ribonuclease Inhibitor"/>
    <property type="match status" value="2"/>
</dbReference>
<dbReference type="AlphaFoldDB" id="A0A366KD95"/>
<dbReference type="Pfam" id="PF13306">
    <property type="entry name" value="LRR_5"/>
    <property type="match status" value="2"/>
</dbReference>